<dbReference type="InterPro" id="IPR032816">
    <property type="entry name" value="VTT_dom"/>
</dbReference>
<organism evidence="3 4">
    <name type="scientific">Aestuariirhabdus litorea</name>
    <dbReference type="NCBI Taxonomy" id="2528527"/>
    <lineage>
        <taxon>Bacteria</taxon>
        <taxon>Pseudomonadati</taxon>
        <taxon>Pseudomonadota</taxon>
        <taxon>Gammaproteobacteria</taxon>
        <taxon>Oceanospirillales</taxon>
        <taxon>Aestuariirhabdaceae</taxon>
        <taxon>Aestuariirhabdus</taxon>
    </lineage>
</organism>
<evidence type="ECO:0000259" key="2">
    <source>
        <dbReference type="Pfam" id="PF09335"/>
    </source>
</evidence>
<evidence type="ECO:0000313" key="3">
    <source>
        <dbReference type="EMBL" id="RRJ85497.1"/>
    </source>
</evidence>
<evidence type="ECO:0000256" key="1">
    <source>
        <dbReference type="SAM" id="Phobius"/>
    </source>
</evidence>
<feature type="domain" description="VTT" evidence="2">
    <location>
        <begin position="10"/>
        <end position="106"/>
    </location>
</feature>
<name>A0A3P3VT50_9GAMM</name>
<dbReference type="AlphaFoldDB" id="A0A3P3VT50"/>
<protein>
    <submittedName>
        <fullName evidence="3">DedA family protein</fullName>
    </submittedName>
</protein>
<keyword evidence="4" id="KW-1185">Reference proteome</keyword>
<sequence length="116" mass="13014">MQLRGLDPYALWGAATLGNTLGSCVNWQLGRYLLHFQERRWFPFSGEQLERAQSRFNRWGLWSLLLSWVPVIGDPITFAAGVMRVRFATFLLLVLLAKGGRYALVIGITGGVMASL</sequence>
<keyword evidence="1" id="KW-0472">Membrane</keyword>
<reference evidence="3 4" key="2">
    <citation type="submission" date="2018-12" db="EMBL/GenBank/DDBJ databases">
        <title>Simiduia agarivorans gen. nov., sp. nov., a marine, agarolytic bacterium isolated from shallow coastal water from Keelung, Taiwan.</title>
        <authorList>
            <person name="Shieh W.Y."/>
        </authorList>
    </citation>
    <scope>NUCLEOTIDE SEQUENCE [LARGE SCALE GENOMIC DNA]</scope>
    <source>
        <strain evidence="3 4">GTF-13</strain>
    </source>
</reference>
<dbReference type="Pfam" id="PF09335">
    <property type="entry name" value="VTT_dom"/>
    <property type="match status" value="1"/>
</dbReference>
<accession>A0A3P3VT50</accession>
<dbReference type="PANTHER" id="PTHR42709">
    <property type="entry name" value="ALKALINE PHOSPHATASE LIKE PROTEIN"/>
    <property type="match status" value="1"/>
</dbReference>
<feature type="transmembrane region" description="Helical" evidence="1">
    <location>
        <begin position="90"/>
        <end position="114"/>
    </location>
</feature>
<keyword evidence="1" id="KW-0812">Transmembrane</keyword>
<reference evidence="3 4" key="1">
    <citation type="submission" date="2018-08" db="EMBL/GenBank/DDBJ databases">
        <authorList>
            <person name="Khan S.A."/>
        </authorList>
    </citation>
    <scope>NUCLEOTIDE SEQUENCE [LARGE SCALE GENOMIC DNA]</scope>
    <source>
        <strain evidence="3 4">GTF-13</strain>
    </source>
</reference>
<dbReference type="PANTHER" id="PTHR42709:SF4">
    <property type="entry name" value="INNER MEMBRANE PROTEIN YQAA"/>
    <property type="match status" value="1"/>
</dbReference>
<proteinExistence type="predicted"/>
<dbReference type="GO" id="GO:0005886">
    <property type="term" value="C:plasma membrane"/>
    <property type="evidence" value="ECO:0007669"/>
    <property type="project" value="UniProtKB-ARBA"/>
</dbReference>
<dbReference type="Proteomes" id="UP000280792">
    <property type="component" value="Unassembled WGS sequence"/>
</dbReference>
<dbReference type="EMBL" id="QWEZ01000001">
    <property type="protein sequence ID" value="RRJ85497.1"/>
    <property type="molecule type" value="Genomic_DNA"/>
</dbReference>
<dbReference type="PROSITE" id="PS51257">
    <property type="entry name" value="PROKAR_LIPOPROTEIN"/>
    <property type="match status" value="1"/>
</dbReference>
<comment type="caution">
    <text evidence="3">The sequence shown here is derived from an EMBL/GenBank/DDBJ whole genome shotgun (WGS) entry which is preliminary data.</text>
</comment>
<feature type="transmembrane region" description="Helical" evidence="1">
    <location>
        <begin position="59"/>
        <end position="83"/>
    </location>
</feature>
<dbReference type="InterPro" id="IPR051311">
    <property type="entry name" value="DedA_domain"/>
</dbReference>
<evidence type="ECO:0000313" key="4">
    <source>
        <dbReference type="Proteomes" id="UP000280792"/>
    </source>
</evidence>
<keyword evidence="1" id="KW-1133">Transmembrane helix</keyword>
<gene>
    <name evidence="3" type="ORF">D0544_08650</name>
</gene>